<evidence type="ECO:0000256" key="1">
    <source>
        <dbReference type="SAM" id="SignalP"/>
    </source>
</evidence>
<dbReference type="PANTHER" id="PTHR10992">
    <property type="entry name" value="METHYLESTERASE FAMILY MEMBER"/>
    <property type="match status" value="1"/>
</dbReference>
<protein>
    <submittedName>
        <fullName evidence="3">Pyrethroid hydrolase</fullName>
        <ecNumber evidence="3">3.1.1.88</ecNumber>
    </submittedName>
</protein>
<dbReference type="GO" id="GO:0080032">
    <property type="term" value="F:methyl jasmonate esterase activity"/>
    <property type="evidence" value="ECO:0007669"/>
    <property type="project" value="TreeGrafter"/>
</dbReference>
<dbReference type="SUPFAM" id="SSF53474">
    <property type="entry name" value="alpha/beta-Hydrolases"/>
    <property type="match status" value="1"/>
</dbReference>
<dbReference type="EC" id="3.1.1.88" evidence="3"/>
<dbReference type="InterPro" id="IPR045889">
    <property type="entry name" value="MES/HNL"/>
</dbReference>
<dbReference type="InterPro" id="IPR029058">
    <property type="entry name" value="AB_hydrolase_fold"/>
</dbReference>
<dbReference type="Pfam" id="PF12697">
    <property type="entry name" value="Abhydrolase_6"/>
    <property type="match status" value="1"/>
</dbReference>
<dbReference type="Gene3D" id="3.40.50.1820">
    <property type="entry name" value="alpha/beta hydrolase"/>
    <property type="match status" value="1"/>
</dbReference>
<organism evidence="3 4">
    <name type="scientific">Grimontia marina</name>
    <dbReference type="NCBI Taxonomy" id="646534"/>
    <lineage>
        <taxon>Bacteria</taxon>
        <taxon>Pseudomonadati</taxon>
        <taxon>Pseudomonadota</taxon>
        <taxon>Gammaproteobacteria</taxon>
        <taxon>Vibrionales</taxon>
        <taxon>Vibrionaceae</taxon>
        <taxon>Grimontia</taxon>
    </lineage>
</organism>
<dbReference type="Proteomes" id="UP000073601">
    <property type="component" value="Unassembled WGS sequence"/>
</dbReference>
<reference evidence="4" key="1">
    <citation type="submission" date="2016-02" db="EMBL/GenBank/DDBJ databases">
        <authorList>
            <person name="Rodrigo-Torres Lidia"/>
            <person name="Arahal R.David."/>
        </authorList>
    </citation>
    <scope>NUCLEOTIDE SEQUENCE [LARGE SCALE GENOMIC DNA]</scope>
    <source>
        <strain evidence="4">CECT 8713</strain>
    </source>
</reference>
<evidence type="ECO:0000259" key="2">
    <source>
        <dbReference type="Pfam" id="PF12697"/>
    </source>
</evidence>
<keyword evidence="3" id="KW-0378">Hydrolase</keyword>
<name>A0A128FAQ0_9GAMM</name>
<dbReference type="RefSeq" id="WP_062710435.1">
    <property type="nucleotide sequence ID" value="NZ_CAWRCI010000023.1"/>
</dbReference>
<feature type="signal peptide" evidence="1">
    <location>
        <begin position="1"/>
        <end position="28"/>
    </location>
</feature>
<dbReference type="PROSITE" id="PS51257">
    <property type="entry name" value="PROKAR_LIPOPROTEIN"/>
    <property type="match status" value="1"/>
</dbReference>
<keyword evidence="4" id="KW-1185">Reference proteome</keyword>
<dbReference type="AlphaFoldDB" id="A0A128FAQ0"/>
<dbReference type="OrthoDB" id="9814966at2"/>
<dbReference type="GO" id="GO:0102209">
    <property type="term" value="F:trans-permethrin hydrolase activity"/>
    <property type="evidence" value="ECO:0007669"/>
    <property type="project" value="UniProtKB-EC"/>
</dbReference>
<evidence type="ECO:0000313" key="3">
    <source>
        <dbReference type="EMBL" id="CZF83371.1"/>
    </source>
</evidence>
<dbReference type="GO" id="GO:0080030">
    <property type="term" value="F:methyl indole-3-acetate esterase activity"/>
    <property type="evidence" value="ECO:0007669"/>
    <property type="project" value="TreeGrafter"/>
</dbReference>
<dbReference type="InterPro" id="IPR000073">
    <property type="entry name" value="AB_hydrolase_1"/>
</dbReference>
<sequence length="283" mass="30516">MSFQPRFSTNIVKTITIAIALFSAACSSDSVTSENVPASDNFTMIHSAWLGGFQWQGVQEQVLKQQSATFNTPDMPGHGADKTKPADITFEDYVKTVTDILDKQDDKTILVGHSFGGMIASQVAEARPDKISALVYLCAFMLPDSVSFMDATQGVQGSAVLDNLFFNEDKTAVGIKESEIHHAFAHDLPAEAVEGAKAAMVMEPTAPLTYKLSLTEENYGSIPRYYVKCSEDNAIPPAVQDAMIQGQPVKGKFTLDSSHAVIFSDPKGVADALVAIADAERNE</sequence>
<gene>
    <name evidence="3" type="primary">pytH</name>
    <name evidence="3" type="ORF">GMA8713_02639</name>
</gene>
<feature type="chain" id="PRO_5007282254" evidence="1">
    <location>
        <begin position="29"/>
        <end position="283"/>
    </location>
</feature>
<keyword evidence="1" id="KW-0732">Signal</keyword>
<feature type="domain" description="AB hydrolase-1" evidence="2">
    <location>
        <begin position="44"/>
        <end position="272"/>
    </location>
</feature>
<dbReference type="PANTHER" id="PTHR10992:SF1086">
    <property type="entry name" value="AB HYDROLASE-1 DOMAIN-CONTAINING PROTEIN"/>
    <property type="match status" value="1"/>
</dbReference>
<dbReference type="EMBL" id="FIZY01000023">
    <property type="protein sequence ID" value="CZF83371.1"/>
    <property type="molecule type" value="Genomic_DNA"/>
</dbReference>
<accession>A0A128FAQ0</accession>
<proteinExistence type="predicted"/>
<evidence type="ECO:0000313" key="4">
    <source>
        <dbReference type="Proteomes" id="UP000073601"/>
    </source>
</evidence>